<dbReference type="EMBL" id="MU004231">
    <property type="protein sequence ID" value="KAF2673612.1"/>
    <property type="molecule type" value="Genomic_DNA"/>
</dbReference>
<evidence type="ECO:0000313" key="1">
    <source>
        <dbReference type="EMBL" id="KAF2673612.1"/>
    </source>
</evidence>
<dbReference type="AlphaFoldDB" id="A0A6A6UMZ7"/>
<accession>A0A6A6UMZ7</accession>
<reference evidence="1" key="1">
    <citation type="journal article" date="2020" name="Stud. Mycol.">
        <title>101 Dothideomycetes genomes: a test case for predicting lifestyles and emergence of pathogens.</title>
        <authorList>
            <person name="Haridas S."/>
            <person name="Albert R."/>
            <person name="Binder M."/>
            <person name="Bloem J."/>
            <person name="Labutti K."/>
            <person name="Salamov A."/>
            <person name="Andreopoulos B."/>
            <person name="Baker S."/>
            <person name="Barry K."/>
            <person name="Bills G."/>
            <person name="Bluhm B."/>
            <person name="Cannon C."/>
            <person name="Castanera R."/>
            <person name="Culley D."/>
            <person name="Daum C."/>
            <person name="Ezra D."/>
            <person name="Gonzalez J."/>
            <person name="Henrissat B."/>
            <person name="Kuo A."/>
            <person name="Liang C."/>
            <person name="Lipzen A."/>
            <person name="Lutzoni F."/>
            <person name="Magnuson J."/>
            <person name="Mondo S."/>
            <person name="Nolan M."/>
            <person name="Ohm R."/>
            <person name="Pangilinan J."/>
            <person name="Park H.-J."/>
            <person name="Ramirez L."/>
            <person name="Alfaro M."/>
            <person name="Sun H."/>
            <person name="Tritt A."/>
            <person name="Yoshinaga Y."/>
            <person name="Zwiers L.-H."/>
            <person name="Turgeon B."/>
            <person name="Goodwin S."/>
            <person name="Spatafora J."/>
            <person name="Crous P."/>
            <person name="Grigoriev I."/>
        </authorList>
    </citation>
    <scope>NUCLEOTIDE SEQUENCE</scope>
    <source>
        <strain evidence="1">CBS 115976</strain>
    </source>
</reference>
<dbReference type="Gene3D" id="2.80.10.50">
    <property type="match status" value="1"/>
</dbReference>
<dbReference type="InterPro" id="IPR035992">
    <property type="entry name" value="Ricin_B-like_lectins"/>
</dbReference>
<dbReference type="SUPFAM" id="SSF50370">
    <property type="entry name" value="Ricin B-like lectins"/>
    <property type="match status" value="1"/>
</dbReference>
<name>A0A6A6UMZ7_9PEZI</name>
<protein>
    <submittedName>
        <fullName evidence="1">Uncharacterized protein</fullName>
    </submittedName>
</protein>
<gene>
    <name evidence="1" type="ORF">BT63DRAFT_161463</name>
</gene>
<sequence length="196" mass="21088">MPSPAFIAASLLAASASKGTINTTATKGTIKYTPNPHQCLESSNPHSATSTIVLASCSSTTPNNKTTIPARQLWRIDPDRLTITSSSGKRCVWVQHPDDTSDEFSNNPVDVTACKTVRLGDGLVSADGFQKLVFLDGTIVWRGQSKTLPQRVEERFCVEASRQVVNGSADEGAVALMLQHCVPGKPEQQFRFDVGV</sequence>
<keyword evidence="2" id="KW-1185">Reference proteome</keyword>
<evidence type="ECO:0000313" key="2">
    <source>
        <dbReference type="Proteomes" id="UP000799302"/>
    </source>
</evidence>
<organism evidence="1 2">
    <name type="scientific">Microthyrium microscopicum</name>
    <dbReference type="NCBI Taxonomy" id="703497"/>
    <lineage>
        <taxon>Eukaryota</taxon>
        <taxon>Fungi</taxon>
        <taxon>Dikarya</taxon>
        <taxon>Ascomycota</taxon>
        <taxon>Pezizomycotina</taxon>
        <taxon>Dothideomycetes</taxon>
        <taxon>Dothideomycetes incertae sedis</taxon>
        <taxon>Microthyriales</taxon>
        <taxon>Microthyriaceae</taxon>
        <taxon>Microthyrium</taxon>
    </lineage>
</organism>
<dbReference type="Proteomes" id="UP000799302">
    <property type="component" value="Unassembled WGS sequence"/>
</dbReference>
<proteinExistence type="predicted"/>
<dbReference type="PROSITE" id="PS50231">
    <property type="entry name" value="RICIN_B_LECTIN"/>
    <property type="match status" value="1"/>
</dbReference>